<dbReference type="Proteomes" id="UP000242287">
    <property type="component" value="Unassembled WGS sequence"/>
</dbReference>
<keyword evidence="1 2" id="KW-0378">Hydrolase</keyword>
<dbReference type="InterPro" id="IPR020084">
    <property type="entry name" value="NUDIX_hydrolase_CS"/>
</dbReference>
<dbReference type="PROSITE" id="PS51462">
    <property type="entry name" value="NUDIX"/>
    <property type="match status" value="1"/>
</dbReference>
<dbReference type="Pfam" id="PF00293">
    <property type="entry name" value="NUDIX"/>
    <property type="match status" value="1"/>
</dbReference>
<dbReference type="AlphaFoldDB" id="A0A2A9NKQ9"/>
<dbReference type="InterPro" id="IPR015797">
    <property type="entry name" value="NUDIX_hydrolase-like_dom_sf"/>
</dbReference>
<proteinExistence type="inferred from homology"/>
<sequence>MSFFNAFSRNNTVETSEFSSRTIPDCGWAAQDFLLAAGMVIFQLGTDKVVVVNDPTVRSWFLPRGRKDVGESLEQAALREAYEESGYRVQFLPLYTRTWAPSPPSDPDAHCRCNTEPIYMTITSYRARYGRNRLVRTAGEYLTSWYVGCINEDAVRETGTGMPDEQNYVSHLLNIEDAYNRLRGSERSVLLYAWCVYNETKRIVFGEQQTAQAAAAPRRTGSLA</sequence>
<dbReference type="OrthoDB" id="276276at2759"/>
<evidence type="ECO:0000256" key="2">
    <source>
        <dbReference type="RuleBase" id="RU003476"/>
    </source>
</evidence>
<reference evidence="4 5" key="1">
    <citation type="submission" date="2014-02" db="EMBL/GenBank/DDBJ databases">
        <title>Transposable element dynamics among asymbiotic and ectomycorrhizal Amanita fungi.</title>
        <authorList>
            <consortium name="DOE Joint Genome Institute"/>
            <person name="Hess J."/>
            <person name="Skrede I."/>
            <person name="Wolfe B."/>
            <person name="LaButti K."/>
            <person name="Ohm R.A."/>
            <person name="Grigoriev I.V."/>
            <person name="Pringle A."/>
        </authorList>
    </citation>
    <scope>NUCLEOTIDE SEQUENCE [LARGE SCALE GENOMIC DNA]</scope>
    <source>
        <strain evidence="4 5">SKay4041</strain>
    </source>
</reference>
<evidence type="ECO:0000313" key="4">
    <source>
        <dbReference type="EMBL" id="PFH48847.1"/>
    </source>
</evidence>
<accession>A0A2A9NKQ9</accession>
<gene>
    <name evidence="4" type="ORF">AMATHDRAFT_64527</name>
</gene>
<feature type="domain" description="Nudix hydrolase" evidence="3">
    <location>
        <begin position="32"/>
        <end position="197"/>
    </location>
</feature>
<comment type="similarity">
    <text evidence="2">Belongs to the Nudix hydrolase family.</text>
</comment>
<dbReference type="GO" id="GO:0006167">
    <property type="term" value="P:AMP biosynthetic process"/>
    <property type="evidence" value="ECO:0007669"/>
    <property type="project" value="TreeGrafter"/>
</dbReference>
<evidence type="ECO:0000256" key="1">
    <source>
        <dbReference type="ARBA" id="ARBA00022801"/>
    </source>
</evidence>
<dbReference type="SUPFAM" id="SSF55811">
    <property type="entry name" value="Nudix"/>
    <property type="match status" value="1"/>
</dbReference>
<keyword evidence="5" id="KW-1185">Reference proteome</keyword>
<dbReference type="PANTHER" id="PTHR21340:SF0">
    <property type="entry name" value="BIS(5'-NUCLEOSYL)-TETRAPHOSPHATASE [ASYMMETRICAL]"/>
    <property type="match status" value="1"/>
</dbReference>
<evidence type="ECO:0000259" key="3">
    <source>
        <dbReference type="PROSITE" id="PS51462"/>
    </source>
</evidence>
<dbReference type="GO" id="GO:0006754">
    <property type="term" value="P:ATP biosynthetic process"/>
    <property type="evidence" value="ECO:0007669"/>
    <property type="project" value="TreeGrafter"/>
</dbReference>
<protein>
    <recommendedName>
        <fullName evidence="3">Nudix hydrolase domain-containing protein</fullName>
    </recommendedName>
</protein>
<dbReference type="InterPro" id="IPR051325">
    <property type="entry name" value="Nudix_hydrolase_domain"/>
</dbReference>
<name>A0A2A9NKQ9_9AGAR</name>
<dbReference type="PANTHER" id="PTHR21340">
    <property type="entry name" value="DIADENOSINE 5,5-P1,P4-TETRAPHOSPHATE PYROPHOSPHOHYDROLASE MUTT"/>
    <property type="match status" value="1"/>
</dbReference>
<dbReference type="Gene3D" id="3.90.79.10">
    <property type="entry name" value="Nucleoside Triphosphate Pyrophosphohydrolase"/>
    <property type="match status" value="1"/>
</dbReference>
<dbReference type="EMBL" id="KZ302048">
    <property type="protein sequence ID" value="PFH48847.1"/>
    <property type="molecule type" value="Genomic_DNA"/>
</dbReference>
<organism evidence="4 5">
    <name type="scientific">Amanita thiersii Skay4041</name>
    <dbReference type="NCBI Taxonomy" id="703135"/>
    <lineage>
        <taxon>Eukaryota</taxon>
        <taxon>Fungi</taxon>
        <taxon>Dikarya</taxon>
        <taxon>Basidiomycota</taxon>
        <taxon>Agaricomycotina</taxon>
        <taxon>Agaricomycetes</taxon>
        <taxon>Agaricomycetidae</taxon>
        <taxon>Agaricales</taxon>
        <taxon>Pluteineae</taxon>
        <taxon>Amanitaceae</taxon>
        <taxon>Amanita</taxon>
    </lineage>
</organism>
<dbReference type="PROSITE" id="PS00893">
    <property type="entry name" value="NUDIX_BOX"/>
    <property type="match status" value="1"/>
</dbReference>
<evidence type="ECO:0000313" key="5">
    <source>
        <dbReference type="Proteomes" id="UP000242287"/>
    </source>
</evidence>
<dbReference type="CDD" id="cd02883">
    <property type="entry name" value="NUDIX_Hydrolase"/>
    <property type="match status" value="1"/>
</dbReference>
<dbReference type="InterPro" id="IPR000086">
    <property type="entry name" value="NUDIX_hydrolase_dom"/>
</dbReference>
<dbReference type="GO" id="GO:0004081">
    <property type="term" value="F:bis(5'-nucleosyl)-tetraphosphatase (asymmetrical) activity"/>
    <property type="evidence" value="ECO:0007669"/>
    <property type="project" value="TreeGrafter"/>
</dbReference>
<dbReference type="InterPro" id="IPR020476">
    <property type="entry name" value="Nudix_hydrolase"/>
</dbReference>
<dbReference type="PRINTS" id="PR00502">
    <property type="entry name" value="NUDIXFAMILY"/>
</dbReference>